<organism evidence="5 6">
    <name type="scientific">Paenibacillus herberti</name>
    <dbReference type="NCBI Taxonomy" id="1619309"/>
    <lineage>
        <taxon>Bacteria</taxon>
        <taxon>Bacillati</taxon>
        <taxon>Bacillota</taxon>
        <taxon>Bacilli</taxon>
        <taxon>Bacillales</taxon>
        <taxon>Paenibacillaceae</taxon>
        <taxon>Paenibacillus</taxon>
    </lineage>
</organism>
<keyword evidence="6" id="KW-1185">Reference proteome</keyword>
<name>A0A229P5F0_9BACL</name>
<comment type="caution">
    <text evidence="5">The sequence shown here is derived from an EMBL/GenBank/DDBJ whole genome shotgun (WGS) entry which is preliminary data.</text>
</comment>
<dbReference type="RefSeq" id="WP_089524356.1">
    <property type="nucleotide sequence ID" value="NZ_NMUQ01000001.1"/>
</dbReference>
<dbReference type="OrthoDB" id="2636626at2"/>
<dbReference type="Gene3D" id="1.10.10.60">
    <property type="entry name" value="Homeodomain-like"/>
    <property type="match status" value="2"/>
</dbReference>
<dbReference type="Proteomes" id="UP000215145">
    <property type="component" value="Unassembled WGS sequence"/>
</dbReference>
<accession>A0A229P5F0</accession>
<dbReference type="SUPFAM" id="SSF46689">
    <property type="entry name" value="Homeodomain-like"/>
    <property type="match status" value="2"/>
</dbReference>
<evidence type="ECO:0000313" key="6">
    <source>
        <dbReference type="Proteomes" id="UP000215145"/>
    </source>
</evidence>
<reference evidence="5 6" key="1">
    <citation type="submission" date="2017-07" db="EMBL/GenBank/DDBJ databases">
        <title>Paenibacillus herberti R33 genome sequencing and assembly.</title>
        <authorList>
            <person name="Su W."/>
        </authorList>
    </citation>
    <scope>NUCLEOTIDE SEQUENCE [LARGE SCALE GENOMIC DNA]</scope>
    <source>
        <strain evidence="5 6">R33</strain>
    </source>
</reference>
<dbReference type="InterPro" id="IPR018062">
    <property type="entry name" value="HTH_AraC-typ_CS"/>
</dbReference>
<sequence>MFLPQPLPDFVDHTYWDQKKQFQLASDQYTNWVLFAVEKGSFRFKIGSLSGTAQFAEAVLCPPGMIFNREVLDPVSFHFLTFKNIQPPELPGAPALQSPLKLTFRDKQRLFNTLHQLHGCAAATAASEAGRAWAAHLLADLLQQYAWESSQPIQQQPGHDSSGEPLLRKARLRIEETACRELSLGELARELGLSPVQLTRRFKARYGLSPSALQQSIRLQKARSLLTETSLTLEKIAEECGYESGFYLSRLFKKQVGSSPSEYRSRFRI</sequence>
<keyword evidence="2" id="KW-0238">DNA-binding</keyword>
<dbReference type="GO" id="GO:0003700">
    <property type="term" value="F:DNA-binding transcription factor activity"/>
    <property type="evidence" value="ECO:0007669"/>
    <property type="project" value="InterPro"/>
</dbReference>
<feature type="domain" description="HTH araC/xylS-type" evidence="4">
    <location>
        <begin position="168"/>
        <end position="266"/>
    </location>
</feature>
<dbReference type="Pfam" id="PF12833">
    <property type="entry name" value="HTH_18"/>
    <property type="match status" value="1"/>
</dbReference>
<dbReference type="PANTHER" id="PTHR46796">
    <property type="entry name" value="HTH-TYPE TRANSCRIPTIONAL ACTIVATOR RHAS-RELATED"/>
    <property type="match status" value="1"/>
</dbReference>
<keyword evidence="3" id="KW-0804">Transcription</keyword>
<evidence type="ECO:0000256" key="2">
    <source>
        <dbReference type="ARBA" id="ARBA00023125"/>
    </source>
</evidence>
<dbReference type="PROSITE" id="PS00041">
    <property type="entry name" value="HTH_ARAC_FAMILY_1"/>
    <property type="match status" value="1"/>
</dbReference>
<protein>
    <submittedName>
        <fullName evidence="5">AraC family transcriptional regulator</fullName>
    </submittedName>
</protein>
<dbReference type="InterPro" id="IPR009057">
    <property type="entry name" value="Homeodomain-like_sf"/>
</dbReference>
<dbReference type="InterPro" id="IPR050204">
    <property type="entry name" value="AraC_XylS_family_regulators"/>
</dbReference>
<evidence type="ECO:0000256" key="1">
    <source>
        <dbReference type="ARBA" id="ARBA00023015"/>
    </source>
</evidence>
<gene>
    <name evidence="5" type="ORF">CGZ75_11945</name>
</gene>
<proteinExistence type="predicted"/>
<dbReference type="SMART" id="SM00342">
    <property type="entry name" value="HTH_ARAC"/>
    <property type="match status" value="1"/>
</dbReference>
<dbReference type="PROSITE" id="PS01124">
    <property type="entry name" value="HTH_ARAC_FAMILY_2"/>
    <property type="match status" value="1"/>
</dbReference>
<dbReference type="InterPro" id="IPR018060">
    <property type="entry name" value="HTH_AraC"/>
</dbReference>
<dbReference type="EMBL" id="NMUQ01000001">
    <property type="protein sequence ID" value="OXM17281.1"/>
    <property type="molecule type" value="Genomic_DNA"/>
</dbReference>
<evidence type="ECO:0000313" key="5">
    <source>
        <dbReference type="EMBL" id="OXM17281.1"/>
    </source>
</evidence>
<evidence type="ECO:0000259" key="4">
    <source>
        <dbReference type="PROSITE" id="PS01124"/>
    </source>
</evidence>
<evidence type="ECO:0000256" key="3">
    <source>
        <dbReference type="ARBA" id="ARBA00023163"/>
    </source>
</evidence>
<dbReference type="GO" id="GO:0043565">
    <property type="term" value="F:sequence-specific DNA binding"/>
    <property type="evidence" value="ECO:0007669"/>
    <property type="project" value="InterPro"/>
</dbReference>
<dbReference type="AlphaFoldDB" id="A0A229P5F0"/>
<keyword evidence="1" id="KW-0805">Transcription regulation</keyword>